<dbReference type="Proteomes" id="UP000815325">
    <property type="component" value="Unassembled WGS sequence"/>
</dbReference>
<reference evidence="2" key="1">
    <citation type="submission" date="2017-08" db="EMBL/GenBank/DDBJ databases">
        <authorList>
            <person name="Polle J.E."/>
            <person name="Barry K."/>
            <person name="Cushman J."/>
            <person name="Schmutz J."/>
            <person name="Tran D."/>
            <person name="Hathwaick L.T."/>
            <person name="Yim W.C."/>
            <person name="Jenkins J."/>
            <person name="Mckie-Krisberg Z.M."/>
            <person name="Prochnik S."/>
            <person name="Lindquist E."/>
            <person name="Dockter R.B."/>
            <person name="Adam C."/>
            <person name="Molina H."/>
            <person name="Bunkerborg J."/>
            <person name="Jin E."/>
            <person name="Buchheim M."/>
            <person name="Magnuson J."/>
        </authorList>
    </citation>
    <scope>NUCLEOTIDE SEQUENCE</scope>
    <source>
        <strain evidence="2">CCAP 19/18</strain>
    </source>
</reference>
<accession>A0ABQ7H8R5</accession>
<evidence type="ECO:0000313" key="2">
    <source>
        <dbReference type="EMBL" id="KAF5843248.1"/>
    </source>
</evidence>
<feature type="transmembrane region" description="Helical" evidence="1">
    <location>
        <begin position="30"/>
        <end position="53"/>
    </location>
</feature>
<organism evidence="2 3">
    <name type="scientific">Dunaliella salina</name>
    <name type="common">Green alga</name>
    <name type="synonym">Protococcus salinus</name>
    <dbReference type="NCBI Taxonomy" id="3046"/>
    <lineage>
        <taxon>Eukaryota</taxon>
        <taxon>Viridiplantae</taxon>
        <taxon>Chlorophyta</taxon>
        <taxon>core chlorophytes</taxon>
        <taxon>Chlorophyceae</taxon>
        <taxon>CS clade</taxon>
        <taxon>Chlamydomonadales</taxon>
        <taxon>Dunaliellaceae</taxon>
        <taxon>Dunaliella</taxon>
    </lineage>
</organism>
<evidence type="ECO:0000313" key="3">
    <source>
        <dbReference type="Proteomes" id="UP000815325"/>
    </source>
</evidence>
<keyword evidence="3" id="KW-1185">Reference proteome</keyword>
<proteinExistence type="predicted"/>
<evidence type="ECO:0000256" key="1">
    <source>
        <dbReference type="SAM" id="Phobius"/>
    </source>
</evidence>
<keyword evidence="1" id="KW-1133">Transmembrane helix</keyword>
<feature type="transmembrane region" description="Helical" evidence="1">
    <location>
        <begin position="59"/>
        <end position="84"/>
    </location>
</feature>
<keyword evidence="1" id="KW-0472">Membrane</keyword>
<dbReference type="EMBL" id="MU069446">
    <property type="protein sequence ID" value="KAF5843248.1"/>
    <property type="molecule type" value="Genomic_DNA"/>
</dbReference>
<protein>
    <submittedName>
        <fullName evidence="2">Uncharacterized protein</fullName>
    </submittedName>
</protein>
<sequence>MCLLQHHVWQIHSVVDPQCGRSRMWQIHNVSAAAPCLALSAFSLPWTFAALGLMPSAFFLAYTIVSTHILHIATPGLMLFAFFLAMDACSTWSSAVCHFLGMQNNIGMHVCTHCSTRSNAVCLFLAVDICSAWCNAFCLFLGVHNSSNAHLCALQHQV</sequence>
<keyword evidence="1" id="KW-0812">Transmembrane</keyword>
<gene>
    <name evidence="2" type="ORF">DUNSADRAFT_924</name>
</gene>
<name>A0ABQ7H8R5_DUNSA</name>
<comment type="caution">
    <text evidence="2">The sequence shown here is derived from an EMBL/GenBank/DDBJ whole genome shotgun (WGS) entry which is preliminary data.</text>
</comment>